<evidence type="ECO:0000256" key="2">
    <source>
        <dbReference type="SAM" id="Phobius"/>
    </source>
</evidence>
<name>A0A2J7RE11_9NEOP</name>
<accession>A0A2J7RE11</accession>
<feature type="compositionally biased region" description="Low complexity" evidence="1">
    <location>
        <begin position="299"/>
        <end position="309"/>
    </location>
</feature>
<evidence type="ECO:0000256" key="1">
    <source>
        <dbReference type="SAM" id="MobiDB-lite"/>
    </source>
</evidence>
<comment type="caution">
    <text evidence="3">The sequence shown here is derived from an EMBL/GenBank/DDBJ whole genome shotgun (WGS) entry which is preliminary data.</text>
</comment>
<dbReference type="OrthoDB" id="45313at2759"/>
<keyword evidence="2" id="KW-0812">Transmembrane</keyword>
<feature type="region of interest" description="Disordered" evidence="1">
    <location>
        <begin position="299"/>
        <end position="320"/>
    </location>
</feature>
<organism evidence="3 4">
    <name type="scientific">Cryptotermes secundus</name>
    <dbReference type="NCBI Taxonomy" id="105785"/>
    <lineage>
        <taxon>Eukaryota</taxon>
        <taxon>Metazoa</taxon>
        <taxon>Ecdysozoa</taxon>
        <taxon>Arthropoda</taxon>
        <taxon>Hexapoda</taxon>
        <taxon>Insecta</taxon>
        <taxon>Pterygota</taxon>
        <taxon>Neoptera</taxon>
        <taxon>Polyneoptera</taxon>
        <taxon>Dictyoptera</taxon>
        <taxon>Blattodea</taxon>
        <taxon>Blattoidea</taxon>
        <taxon>Termitoidae</taxon>
        <taxon>Kalotermitidae</taxon>
        <taxon>Cryptotermitinae</taxon>
        <taxon>Cryptotermes</taxon>
    </lineage>
</organism>
<gene>
    <name evidence="3" type="ORF">B7P43_G04345</name>
</gene>
<keyword evidence="4" id="KW-1185">Reference proteome</keyword>
<sequence length="746" mass="84914">MVHTVHPAWGNRSCLRFGIYSEALEDEQSHHTKTKNKRLHYGVVAGMVSVATLLVGLMVYNMVSSYGLPTRQKDVQQFLMLRGPTEHPITATAEKSRTSSTTTESTITVARPHIVQSDYTYHNVSTRSDLTDEGLEATSHHLSQALPYRYISLPEAGVTQEDTRFSNGNYGRFQETNPFTSDATRNTPPKRRQEGTSLDIPGKDNYPVYWLPYQTLRSDPLIESRIMGNTNYQIPRPFKARNLTNERPTHNRLKVFKNDPQTALPYYGFGSQNTYPQLTNYRYPNGAKNIQDIIKYLTSDDSNTPSSSNKNQEKTVFQAPRGYRRRFKFTGVYKTDVNKDSLEDYTKPQESMEDIKVSSHQNKMSDSSLNGHAYIADPFHAFKPSDPSEINLLANSDFRFAPFENRIRFVNNRPDGTRWGVLEINPNDKYFPRPPINFDKPSTTPSSLEPAMQTYPGTYTSVIYRPLGKEPATTPHPATKSPKPMKPFSVMLDIYPMMVNNVPQATVDPHKHMQMRPVVRHGHGFGQRVRFPHGDHQGRFPDPETDGESKHQMVVHLNLYPKRKKNNLNSRNDAVQSFHVDVKSTKYCCDGNPMETLRKIYEGVDNDGEEETLKVEYESEPNKEDGYKGQTPLKISEVVQPRGTISDENNFTPEVSKENVEDSQEQPNVFDETAPSADNSQELENTPIDIFLMPVANVSTRGSGIDDEFFEDSRDTKRSSEQLNLDIIPFFRRSQKLQLDGKSNSP</sequence>
<keyword evidence="2" id="KW-0472">Membrane</keyword>
<keyword evidence="2" id="KW-1133">Transmembrane helix</keyword>
<evidence type="ECO:0000313" key="3">
    <source>
        <dbReference type="EMBL" id="PNF39067.1"/>
    </source>
</evidence>
<proteinExistence type="predicted"/>
<protein>
    <submittedName>
        <fullName evidence="3">Uncharacterized protein</fullName>
    </submittedName>
</protein>
<dbReference type="STRING" id="105785.A0A2J7RE11"/>
<dbReference type="InParanoid" id="A0A2J7RE11"/>
<dbReference type="Proteomes" id="UP000235965">
    <property type="component" value="Unassembled WGS sequence"/>
</dbReference>
<reference evidence="3 4" key="1">
    <citation type="submission" date="2017-12" db="EMBL/GenBank/DDBJ databases">
        <title>Hemimetabolous genomes reveal molecular basis of termite eusociality.</title>
        <authorList>
            <person name="Harrison M.C."/>
            <person name="Jongepier E."/>
            <person name="Robertson H.M."/>
            <person name="Arning N."/>
            <person name="Bitard-Feildel T."/>
            <person name="Chao H."/>
            <person name="Childers C.P."/>
            <person name="Dinh H."/>
            <person name="Doddapaneni H."/>
            <person name="Dugan S."/>
            <person name="Gowin J."/>
            <person name="Greiner C."/>
            <person name="Han Y."/>
            <person name="Hu H."/>
            <person name="Hughes D.S.T."/>
            <person name="Huylmans A.-K."/>
            <person name="Kemena C."/>
            <person name="Kremer L.P.M."/>
            <person name="Lee S.L."/>
            <person name="Lopez-Ezquerra A."/>
            <person name="Mallet L."/>
            <person name="Monroy-Kuhn J.M."/>
            <person name="Moser A."/>
            <person name="Murali S.C."/>
            <person name="Muzny D.M."/>
            <person name="Otani S."/>
            <person name="Piulachs M.-D."/>
            <person name="Poelchau M."/>
            <person name="Qu J."/>
            <person name="Schaub F."/>
            <person name="Wada-Katsumata A."/>
            <person name="Worley K.C."/>
            <person name="Xie Q."/>
            <person name="Ylla G."/>
            <person name="Poulsen M."/>
            <person name="Gibbs R.A."/>
            <person name="Schal C."/>
            <person name="Richards S."/>
            <person name="Belles X."/>
            <person name="Korb J."/>
            <person name="Bornberg-Bauer E."/>
        </authorList>
    </citation>
    <scope>NUCLEOTIDE SEQUENCE [LARGE SCALE GENOMIC DNA]</scope>
    <source>
        <tissue evidence="3">Whole body</tissue>
    </source>
</reference>
<dbReference type="EMBL" id="NEVH01005279">
    <property type="protein sequence ID" value="PNF39067.1"/>
    <property type="molecule type" value="Genomic_DNA"/>
</dbReference>
<feature type="compositionally biased region" description="Polar residues" evidence="1">
    <location>
        <begin position="169"/>
        <end position="187"/>
    </location>
</feature>
<feature type="transmembrane region" description="Helical" evidence="2">
    <location>
        <begin position="39"/>
        <end position="63"/>
    </location>
</feature>
<feature type="region of interest" description="Disordered" evidence="1">
    <location>
        <begin position="169"/>
        <end position="199"/>
    </location>
</feature>
<feature type="region of interest" description="Disordered" evidence="1">
    <location>
        <begin position="642"/>
        <end position="681"/>
    </location>
</feature>
<evidence type="ECO:0000313" key="4">
    <source>
        <dbReference type="Proteomes" id="UP000235965"/>
    </source>
</evidence>
<dbReference type="AlphaFoldDB" id="A0A2J7RE11"/>